<accession>A0AAN9LBS0</accession>
<reference evidence="1 2" key="1">
    <citation type="submission" date="2024-01" db="EMBL/GenBank/DDBJ databases">
        <title>The genomes of 5 underutilized Papilionoideae crops provide insights into root nodulation and disease resistanc.</title>
        <authorList>
            <person name="Jiang F."/>
        </authorList>
    </citation>
    <scope>NUCLEOTIDE SEQUENCE [LARGE SCALE GENOMIC DNA]</scope>
    <source>
        <strain evidence="1">JINMINGXINNONG_FW02</strain>
        <tissue evidence="1">Leaves</tissue>
    </source>
</reference>
<evidence type="ECO:0000313" key="2">
    <source>
        <dbReference type="Proteomes" id="UP001374584"/>
    </source>
</evidence>
<keyword evidence="2" id="KW-1185">Reference proteome</keyword>
<proteinExistence type="predicted"/>
<dbReference type="Proteomes" id="UP001374584">
    <property type="component" value="Unassembled WGS sequence"/>
</dbReference>
<dbReference type="AlphaFoldDB" id="A0AAN9LBS0"/>
<protein>
    <submittedName>
        <fullName evidence="1">Uncharacterized protein</fullName>
    </submittedName>
</protein>
<dbReference type="EMBL" id="JAYMYR010000011">
    <property type="protein sequence ID" value="KAK7333120.1"/>
    <property type="molecule type" value="Genomic_DNA"/>
</dbReference>
<name>A0AAN9LBS0_PHACN</name>
<organism evidence="1 2">
    <name type="scientific">Phaseolus coccineus</name>
    <name type="common">Scarlet runner bean</name>
    <name type="synonym">Phaseolus multiflorus</name>
    <dbReference type="NCBI Taxonomy" id="3886"/>
    <lineage>
        <taxon>Eukaryota</taxon>
        <taxon>Viridiplantae</taxon>
        <taxon>Streptophyta</taxon>
        <taxon>Embryophyta</taxon>
        <taxon>Tracheophyta</taxon>
        <taxon>Spermatophyta</taxon>
        <taxon>Magnoliopsida</taxon>
        <taxon>eudicotyledons</taxon>
        <taxon>Gunneridae</taxon>
        <taxon>Pentapetalae</taxon>
        <taxon>rosids</taxon>
        <taxon>fabids</taxon>
        <taxon>Fabales</taxon>
        <taxon>Fabaceae</taxon>
        <taxon>Papilionoideae</taxon>
        <taxon>50 kb inversion clade</taxon>
        <taxon>NPAAA clade</taxon>
        <taxon>indigoferoid/millettioid clade</taxon>
        <taxon>Phaseoleae</taxon>
        <taxon>Phaseolus</taxon>
    </lineage>
</organism>
<comment type="caution">
    <text evidence="1">The sequence shown here is derived from an EMBL/GenBank/DDBJ whole genome shotgun (WGS) entry which is preliminary data.</text>
</comment>
<evidence type="ECO:0000313" key="1">
    <source>
        <dbReference type="EMBL" id="KAK7333120.1"/>
    </source>
</evidence>
<gene>
    <name evidence="1" type="ORF">VNO80_29884</name>
</gene>
<sequence>MCISCGGNDNFDCSFSLRDLILLKHHQIVQLVRTNSYPKPKHGSSKRIIHPCLVSTAQLKVSILVWLGTKGNKVNFEV</sequence>